<dbReference type="InterPro" id="IPR035595">
    <property type="entry name" value="UDP_glycos_trans_CS"/>
</dbReference>
<dbReference type="EC" id="2.4.1.-" evidence="5"/>
<proteinExistence type="inferred from homology"/>
<dbReference type="Proteomes" id="UP000030645">
    <property type="component" value="Unassembled WGS sequence"/>
</dbReference>
<dbReference type="FunFam" id="3.40.50.2000:FF:000056">
    <property type="entry name" value="Glycosyltransferase"/>
    <property type="match status" value="1"/>
</dbReference>
<dbReference type="GO" id="GO:0035251">
    <property type="term" value="F:UDP-glucosyltransferase activity"/>
    <property type="evidence" value="ECO:0007669"/>
    <property type="project" value="InterPro"/>
</dbReference>
<reference evidence="8" key="1">
    <citation type="submission" date="2013-01" db="EMBL/GenBank/DDBJ databases">
        <title>Draft Genome Sequence of a Mulberry Tree, Morus notabilis C.K. Schneid.</title>
        <authorList>
            <person name="He N."/>
            <person name="Zhao S."/>
        </authorList>
    </citation>
    <scope>NUCLEOTIDE SEQUENCE</scope>
</reference>
<evidence type="ECO:0000256" key="4">
    <source>
        <dbReference type="RuleBase" id="RU003718"/>
    </source>
</evidence>
<evidence type="ECO:0000313" key="8">
    <source>
        <dbReference type="Proteomes" id="UP000030645"/>
    </source>
</evidence>
<keyword evidence="3 4" id="KW-0808">Transferase</keyword>
<evidence type="ECO:0000256" key="3">
    <source>
        <dbReference type="ARBA" id="ARBA00022679"/>
    </source>
</evidence>
<dbReference type="KEGG" id="mnt:21408583"/>
<evidence type="ECO:0000256" key="5">
    <source>
        <dbReference type="RuleBase" id="RU362057"/>
    </source>
</evidence>
<dbReference type="Pfam" id="PF00201">
    <property type="entry name" value="UDPGT"/>
    <property type="match status" value="1"/>
</dbReference>
<reference evidence="7" key="2">
    <citation type="submission" date="2013-06" db="EMBL/GenBank/DDBJ databases">
        <title>Draft Genome Sequence of a Mulberry Tree, Morus notabilis C.K. Schn.</title>
        <authorList>
            <person name="He N."/>
            <person name="Zhao S."/>
        </authorList>
    </citation>
    <scope>NUCLEOTIDE SEQUENCE</scope>
</reference>
<keyword evidence="8" id="KW-1185">Reference proteome</keyword>
<dbReference type="STRING" id="981085.W9SEP3"/>
<dbReference type="InterPro" id="IPR002213">
    <property type="entry name" value="UDP_glucos_trans"/>
</dbReference>
<dbReference type="InterPro" id="IPR050481">
    <property type="entry name" value="UDP-glycosyltransf_plant"/>
</dbReference>
<evidence type="ECO:0000313" key="6">
    <source>
        <dbReference type="EMBL" id="EXB75128.1"/>
    </source>
</evidence>
<dbReference type="eggNOG" id="KOG1192">
    <property type="taxonomic scope" value="Eukaryota"/>
</dbReference>
<gene>
    <name evidence="7" type="ORF">L484_000288</name>
    <name evidence="6" type="ORF">L484_025903</name>
</gene>
<dbReference type="CDD" id="cd03784">
    <property type="entry name" value="GT1_Gtf-like"/>
    <property type="match status" value="1"/>
</dbReference>
<name>W9SEP3_9ROSA</name>
<protein>
    <recommendedName>
        <fullName evidence="5">Glycosyltransferase</fullName>
        <ecNumber evidence="5">2.4.1.-</ecNumber>
    </recommendedName>
</protein>
<dbReference type="PANTHER" id="PTHR48048:SF81">
    <property type="entry name" value="GLYCOSYLTRANSFERASE"/>
    <property type="match status" value="1"/>
</dbReference>
<comment type="similarity">
    <text evidence="1 4">Belongs to the UDP-glycosyltransferase family.</text>
</comment>
<evidence type="ECO:0000313" key="7">
    <source>
        <dbReference type="EMBL" id="EXC50818.1"/>
    </source>
</evidence>
<dbReference type="OrthoDB" id="5835829at2759"/>
<evidence type="ECO:0000256" key="2">
    <source>
        <dbReference type="ARBA" id="ARBA00022676"/>
    </source>
</evidence>
<dbReference type="SUPFAM" id="SSF53756">
    <property type="entry name" value="UDP-Glycosyltransferase/glycogen phosphorylase"/>
    <property type="match status" value="1"/>
</dbReference>
<dbReference type="PROSITE" id="PS00375">
    <property type="entry name" value="UDPGT"/>
    <property type="match status" value="1"/>
</dbReference>
<dbReference type="KEGG" id="mnt:21383930"/>
<dbReference type="PANTHER" id="PTHR48048">
    <property type="entry name" value="GLYCOSYLTRANSFERASE"/>
    <property type="match status" value="1"/>
</dbReference>
<dbReference type="Gene3D" id="3.40.50.2000">
    <property type="entry name" value="Glycogen Phosphorylase B"/>
    <property type="match status" value="2"/>
</dbReference>
<evidence type="ECO:0000256" key="1">
    <source>
        <dbReference type="ARBA" id="ARBA00009995"/>
    </source>
</evidence>
<organism evidence="7 8">
    <name type="scientific">Morus notabilis</name>
    <dbReference type="NCBI Taxonomy" id="981085"/>
    <lineage>
        <taxon>Eukaryota</taxon>
        <taxon>Viridiplantae</taxon>
        <taxon>Streptophyta</taxon>
        <taxon>Embryophyta</taxon>
        <taxon>Tracheophyta</taxon>
        <taxon>Spermatophyta</taxon>
        <taxon>Magnoliopsida</taxon>
        <taxon>eudicotyledons</taxon>
        <taxon>Gunneridae</taxon>
        <taxon>Pentapetalae</taxon>
        <taxon>rosids</taxon>
        <taxon>fabids</taxon>
        <taxon>Rosales</taxon>
        <taxon>Moraceae</taxon>
        <taxon>Moreae</taxon>
        <taxon>Morus</taxon>
    </lineage>
</organism>
<keyword evidence="2 4" id="KW-0328">Glycosyltransferase</keyword>
<dbReference type="EMBL" id="KE624894">
    <property type="protein sequence ID" value="EXC50818.1"/>
    <property type="molecule type" value="Genomic_DNA"/>
</dbReference>
<dbReference type="EMBL" id="KE344673">
    <property type="protein sequence ID" value="EXB75128.1"/>
    <property type="molecule type" value="Genomic_DNA"/>
</dbReference>
<sequence>MAGKSHSHDHEHQKEVVFISTPAIGMLTPTVEFARRLVHRNPDRLSATVLLIPVPHWPTIHSYTQSLPATSSPNLRFLLLPTLHPPSPDNFHSYVAHLSSLVDQHKPSVKQAISELLVSESKRQVVGLFVDMFCTSMIDVADDLGLPSYLFFASPASFLSFMLDIPILDSQLASDSVAELSVRGFANSVPRRVLPTTVLKRGDEYSWCLRHARRYKETKGIIVNSLRELEPVVLHSLSVSGIPKVYLVGPIVDLSGPAQWHPDRAQYETVMRWLDNQPSSSVLFLCFGSLGSLSGPQVKELALGIERSGFRFVWSCRGSPKSKLGLPSEYTNFDEVLPNGFLERTAGMGLVCGWVPQVTILAHRAVGGFVSHCGWNSILESLWHGVPIATWPIYAEQQMNAFEMVKELGLAVEITLDYREGSDLVSAEEVERGITRLMESDGEVRAKVKSMREKCRMALVQDGSSHESLGALVVCPIITPKTTY</sequence>
<dbReference type="AlphaFoldDB" id="W9SEP3"/>
<accession>W9SEP3</accession>